<dbReference type="Pfam" id="PF01522">
    <property type="entry name" value="Polysacc_deac_1"/>
    <property type="match status" value="1"/>
</dbReference>
<evidence type="ECO:0000259" key="1">
    <source>
        <dbReference type="PROSITE" id="PS51677"/>
    </source>
</evidence>
<dbReference type="PROSITE" id="PS51677">
    <property type="entry name" value="NODB"/>
    <property type="match status" value="1"/>
</dbReference>
<comment type="caution">
    <text evidence="2">The sequence shown here is derived from an EMBL/GenBank/DDBJ whole genome shotgun (WGS) entry which is preliminary data.</text>
</comment>
<dbReference type="EMBL" id="LNQE01000862">
    <property type="protein sequence ID" value="KUG24122.1"/>
    <property type="molecule type" value="Genomic_DNA"/>
</dbReference>
<dbReference type="Gene3D" id="3.20.20.370">
    <property type="entry name" value="Glycoside hydrolase/deacetylase"/>
    <property type="match status" value="1"/>
</dbReference>
<reference evidence="2" key="1">
    <citation type="journal article" date="2015" name="Proc. Natl. Acad. Sci. U.S.A.">
        <title>Networks of energetic and metabolic interactions define dynamics in microbial communities.</title>
        <authorList>
            <person name="Embree M."/>
            <person name="Liu J.K."/>
            <person name="Al-Bassam M.M."/>
            <person name="Zengler K."/>
        </authorList>
    </citation>
    <scope>NUCLEOTIDE SEQUENCE</scope>
</reference>
<name>A0A0W8FTB7_9ZZZZ</name>
<protein>
    <submittedName>
        <fullName evidence="2">Polymyxin resistance protein pmrj, putative deacetylase</fullName>
    </submittedName>
</protein>
<organism evidence="2">
    <name type="scientific">hydrocarbon metagenome</name>
    <dbReference type="NCBI Taxonomy" id="938273"/>
    <lineage>
        <taxon>unclassified sequences</taxon>
        <taxon>metagenomes</taxon>
        <taxon>ecological metagenomes</taxon>
    </lineage>
</organism>
<dbReference type="PANTHER" id="PTHR10587:SF137">
    <property type="entry name" value="4-DEOXY-4-FORMAMIDO-L-ARABINOSE-PHOSPHOUNDECAPRENOL DEFORMYLASE ARND-RELATED"/>
    <property type="match status" value="1"/>
</dbReference>
<dbReference type="SUPFAM" id="SSF88713">
    <property type="entry name" value="Glycoside hydrolase/deacetylase"/>
    <property type="match status" value="1"/>
</dbReference>
<dbReference type="GO" id="GO:0016810">
    <property type="term" value="F:hydrolase activity, acting on carbon-nitrogen (but not peptide) bonds"/>
    <property type="evidence" value="ECO:0007669"/>
    <property type="project" value="InterPro"/>
</dbReference>
<dbReference type="GO" id="GO:0005975">
    <property type="term" value="P:carbohydrate metabolic process"/>
    <property type="evidence" value="ECO:0007669"/>
    <property type="project" value="InterPro"/>
</dbReference>
<dbReference type="InterPro" id="IPR050248">
    <property type="entry name" value="Polysacc_deacetylase_ArnD"/>
</dbReference>
<dbReference type="PANTHER" id="PTHR10587">
    <property type="entry name" value="GLYCOSYL TRANSFERASE-RELATED"/>
    <property type="match status" value="1"/>
</dbReference>
<dbReference type="InterPro" id="IPR011330">
    <property type="entry name" value="Glyco_hydro/deAcase_b/a-brl"/>
</dbReference>
<sequence>MPMLGLKIDVDTYEGMKKGVPSLLQTLKQFNLKGTFFLSIGPDNSGRAVLQLIKNPLFLKKMMRTNAPALYGWRTAFNGTLLPAPMIALSFPEIVKDIISAGHEVQFHAWDHRRWQDELSSKSEDWIKEWFDKGIAGFEKLTDRKPTAFGAPSWFIDDRVLAIIKEYNFEYLSCTRATGPFIHQAINALEIPSDLPCFEEVDAGKSISIISELIKDGSVHVLPVHAEVEGGIFQNQFKELLEKALNMNVEIVTLKTIKDKLDIKTLPVRKYKIELLPGRHSPCAV</sequence>
<accession>A0A0W8FTB7</accession>
<proteinExistence type="predicted"/>
<feature type="domain" description="NodB homology" evidence="1">
    <location>
        <begin position="2"/>
        <end position="252"/>
    </location>
</feature>
<dbReference type="AlphaFoldDB" id="A0A0W8FTB7"/>
<dbReference type="InterPro" id="IPR002509">
    <property type="entry name" value="NODB_dom"/>
</dbReference>
<gene>
    <name evidence="2" type="ORF">ASZ90_006088</name>
</gene>
<evidence type="ECO:0000313" key="2">
    <source>
        <dbReference type="EMBL" id="KUG24122.1"/>
    </source>
</evidence>